<dbReference type="RefSeq" id="YP_238606.1">
    <property type="nucleotide sequence ID" value="NC_007021.1"/>
</dbReference>
<organismHost>
    <name type="scientific">Twortvirus twort</name>
    <dbReference type="NCBI Taxonomy" id="55510"/>
</organismHost>
<dbReference type="GO" id="GO:0003677">
    <property type="term" value="F:DNA binding"/>
    <property type="evidence" value="ECO:0007669"/>
    <property type="project" value="InterPro"/>
</dbReference>
<sequence length="98" mass="11966">MANRKDIVRRISDKTGYYMQDIEEILNAEAESIYELLKEGNDKIKYHKFYQIEVETREPKEAWDGLNKRYFQIPEKKYIKFRPMSELEKVIKEINEEE</sequence>
<dbReference type="InterPro" id="IPR000119">
    <property type="entry name" value="Hist_DNA-bd"/>
</dbReference>
<dbReference type="InterPro" id="IPR010992">
    <property type="entry name" value="IHF-like_DNA-bd_dom_sf"/>
</dbReference>
<accession>A0A6H0X5F2</accession>
<evidence type="ECO:0000313" key="2">
    <source>
        <dbReference type="EMBL" id="QIW89145.1"/>
    </source>
</evidence>
<evidence type="ECO:0000256" key="1">
    <source>
        <dbReference type="RuleBase" id="RU003939"/>
    </source>
</evidence>
<gene>
    <name evidence="2" type="ORF">TwortDSMZ_146</name>
</gene>
<reference evidence="2 3" key="1">
    <citation type="submission" date="2020-03" db="EMBL/GenBank/DDBJ databases">
        <title>Variable regions in the genome of staphylococcal bacteriophage Twort.</title>
        <authorList>
            <person name="Glowacka-Rutkowska A."/>
            <person name="Gawor J."/>
            <person name="Lobocka M."/>
        </authorList>
    </citation>
    <scope>NUCLEOTIDE SEQUENCE [LARGE SCALE GENOMIC DNA]</scope>
</reference>
<dbReference type="Pfam" id="PF00216">
    <property type="entry name" value="Bac_DNA_binding"/>
    <property type="match status" value="1"/>
</dbReference>
<organism evidence="2 3">
    <name type="scientific">Staphylococcus phage Twort (strain DSM 17442 / HER 48)</name>
    <name type="common">Bacteriophage Twort</name>
    <dbReference type="NCBI Taxonomy" id="2908167"/>
    <lineage>
        <taxon>Viruses</taxon>
        <taxon>Duplodnaviria</taxon>
        <taxon>Heunggongvirae</taxon>
        <taxon>Uroviricota</taxon>
        <taxon>Caudoviricetes</taxon>
        <taxon>Herelleviridae</taxon>
        <taxon>Twortvirinae</taxon>
        <taxon>Twortvirus</taxon>
        <taxon>Twortvirus twort</taxon>
    </lineage>
</organism>
<dbReference type="EMBL" id="MT151386">
    <property type="protein sequence ID" value="QIW89145.1"/>
    <property type="molecule type" value="Genomic_DNA"/>
</dbReference>
<dbReference type="GO" id="GO:0030527">
    <property type="term" value="F:structural constituent of chromatin"/>
    <property type="evidence" value="ECO:0007669"/>
    <property type="project" value="InterPro"/>
</dbReference>
<evidence type="ECO:0000313" key="3">
    <source>
        <dbReference type="Proteomes" id="UP000503318"/>
    </source>
</evidence>
<name>A0A6H0X5F2_BPTWO</name>
<dbReference type="Proteomes" id="UP000503318">
    <property type="component" value="Segment"/>
</dbReference>
<dbReference type="OrthoDB" id="19572at10239"/>
<proteinExistence type="inferred from homology"/>
<protein>
    <submittedName>
        <fullName evidence="2">Transcription factor</fullName>
    </submittedName>
</protein>
<dbReference type="KEGG" id="vg:5130350"/>
<dbReference type="SMART" id="SM00411">
    <property type="entry name" value="BHL"/>
    <property type="match status" value="1"/>
</dbReference>
<dbReference type="Gene3D" id="4.10.520.10">
    <property type="entry name" value="IHF-like DNA-binding proteins"/>
    <property type="match status" value="1"/>
</dbReference>
<comment type="similarity">
    <text evidence="1">Belongs to the bacterial histone-like protein family.</text>
</comment>
<dbReference type="SUPFAM" id="SSF47729">
    <property type="entry name" value="IHF-like DNA-binding proteins"/>
    <property type="match status" value="1"/>
</dbReference>